<keyword evidence="1" id="KW-1133">Transmembrane helix</keyword>
<feature type="transmembrane region" description="Helical" evidence="1">
    <location>
        <begin position="6"/>
        <end position="22"/>
    </location>
</feature>
<accession>A0A821D318</accession>
<proteinExistence type="predicted"/>
<dbReference type="EMBL" id="CAJOBS010000633">
    <property type="protein sequence ID" value="CAF4615296.1"/>
    <property type="molecule type" value="Genomic_DNA"/>
</dbReference>
<dbReference type="Proteomes" id="UP000663865">
    <property type="component" value="Unassembled WGS sequence"/>
</dbReference>
<keyword evidence="1" id="KW-0812">Transmembrane</keyword>
<sequence length="385" mass="44670">MFEYLLLAVITIGTALLYIIRFRRNKHIITRSDGKKPFGTWTPVDFLAPIPPAYPNWSIETTNPLPYRPFKYGPDYFVTMGIRRLDWDDWIELDNQWIRYHSIKLARLFGERASRLCMTVPEAFDAALETMELVSEYLVCRYPSLFQYEYSATQKQIKIKATGEVYPIHSADPLKYAALLIQDDLALMIEGVDGQYYLKAGAIPLPGFWRLEDKFNMSLTEIHTSGNVPQFREKLQEGMERFFQKMTPEKAFVRYNYSIQTDGELAWSSSIGSEETFGRGRKDARTNPCIENIHFRSERQALRRLPRSGAILFTVRTYFLPIIDISQEPSVPGRLASALRSWPDEVVRHKGRKVYEDVLLKYLDEKHAEQCANGRESTNLNAYPF</sequence>
<reference evidence="3" key="1">
    <citation type="submission" date="2021-02" db="EMBL/GenBank/DDBJ databases">
        <authorList>
            <person name="Nowell W R."/>
        </authorList>
    </citation>
    <scope>NUCLEOTIDE SEQUENCE</scope>
</reference>
<evidence type="ECO:0000313" key="2">
    <source>
        <dbReference type="EMBL" id="CAF3331468.1"/>
    </source>
</evidence>
<protein>
    <submittedName>
        <fullName evidence="3">Uncharacterized protein</fullName>
    </submittedName>
</protein>
<dbReference type="EMBL" id="CAJNYV010000043">
    <property type="protein sequence ID" value="CAF3331468.1"/>
    <property type="molecule type" value="Genomic_DNA"/>
</dbReference>
<keyword evidence="1" id="KW-0472">Membrane</keyword>
<evidence type="ECO:0000313" key="3">
    <source>
        <dbReference type="EMBL" id="CAF4615296.1"/>
    </source>
</evidence>
<name>A0A821D318_9BILA</name>
<dbReference type="Pfam" id="PF11927">
    <property type="entry name" value="HODM_asu-like"/>
    <property type="match status" value="1"/>
</dbReference>
<dbReference type="InterPro" id="IPR021848">
    <property type="entry name" value="HODM_asu-like"/>
</dbReference>
<dbReference type="Proteomes" id="UP000663838">
    <property type="component" value="Unassembled WGS sequence"/>
</dbReference>
<evidence type="ECO:0000313" key="4">
    <source>
        <dbReference type="Proteomes" id="UP000663838"/>
    </source>
</evidence>
<dbReference type="AlphaFoldDB" id="A0A821D318"/>
<evidence type="ECO:0000256" key="1">
    <source>
        <dbReference type="SAM" id="Phobius"/>
    </source>
</evidence>
<comment type="caution">
    <text evidence="3">The sequence shown here is derived from an EMBL/GenBank/DDBJ whole genome shotgun (WGS) entry which is preliminary data.</text>
</comment>
<gene>
    <name evidence="2" type="ORF">KIK155_LOCUS1674</name>
    <name evidence="3" type="ORF">TOA249_LOCUS11586</name>
</gene>
<organism evidence="3 4">
    <name type="scientific">Rotaria socialis</name>
    <dbReference type="NCBI Taxonomy" id="392032"/>
    <lineage>
        <taxon>Eukaryota</taxon>
        <taxon>Metazoa</taxon>
        <taxon>Spiralia</taxon>
        <taxon>Gnathifera</taxon>
        <taxon>Rotifera</taxon>
        <taxon>Eurotatoria</taxon>
        <taxon>Bdelloidea</taxon>
        <taxon>Philodinida</taxon>
        <taxon>Philodinidae</taxon>
        <taxon>Rotaria</taxon>
    </lineage>
</organism>